<name>A0A285NFV3_NATPI</name>
<dbReference type="EMBL" id="OBEJ01000001">
    <property type="protein sequence ID" value="SNZ06541.1"/>
    <property type="molecule type" value="Genomic_DNA"/>
</dbReference>
<dbReference type="RefSeq" id="WP_097008137.1">
    <property type="nucleotide sequence ID" value="NZ_OBEJ01000001.1"/>
</dbReference>
<sequence>MVRFENWFDYYALVCGVLSLCGAAVAVYGMTEGATMTIVGGSVLVGGAGAALQVGLTRYDADD</sequence>
<keyword evidence="1" id="KW-0472">Membrane</keyword>
<feature type="transmembrane region" description="Helical" evidence="1">
    <location>
        <begin position="7"/>
        <end position="28"/>
    </location>
</feature>
<reference evidence="3" key="1">
    <citation type="submission" date="2017-09" db="EMBL/GenBank/DDBJ databases">
        <authorList>
            <person name="Varghese N."/>
            <person name="Submissions S."/>
        </authorList>
    </citation>
    <scope>NUCLEOTIDE SEQUENCE [LARGE SCALE GENOMIC DNA]</scope>
    <source>
        <strain evidence="3">DSM 27208</strain>
    </source>
</reference>
<feature type="transmembrane region" description="Helical" evidence="1">
    <location>
        <begin position="34"/>
        <end position="56"/>
    </location>
</feature>
<keyword evidence="1" id="KW-1133">Transmembrane helix</keyword>
<evidence type="ECO:0000313" key="2">
    <source>
        <dbReference type="EMBL" id="SNZ06541.1"/>
    </source>
</evidence>
<keyword evidence="1" id="KW-0812">Transmembrane</keyword>
<gene>
    <name evidence="2" type="ORF">SAMN06269185_1205</name>
</gene>
<dbReference type="AlphaFoldDB" id="A0A285NFV3"/>
<protein>
    <submittedName>
        <fullName evidence="2">Uncharacterized protein</fullName>
    </submittedName>
</protein>
<evidence type="ECO:0000256" key="1">
    <source>
        <dbReference type="SAM" id="Phobius"/>
    </source>
</evidence>
<evidence type="ECO:0000313" key="3">
    <source>
        <dbReference type="Proteomes" id="UP000219453"/>
    </source>
</evidence>
<proteinExistence type="predicted"/>
<accession>A0A285NFV3</accession>
<organism evidence="2 3">
    <name type="scientific">Natronoarchaeum philippinense</name>
    <dbReference type="NCBI Taxonomy" id="558529"/>
    <lineage>
        <taxon>Archaea</taxon>
        <taxon>Methanobacteriati</taxon>
        <taxon>Methanobacteriota</taxon>
        <taxon>Stenosarchaea group</taxon>
        <taxon>Halobacteria</taxon>
        <taxon>Halobacteriales</taxon>
        <taxon>Natronoarchaeaceae</taxon>
    </lineage>
</organism>
<keyword evidence="3" id="KW-1185">Reference proteome</keyword>
<dbReference type="Proteomes" id="UP000219453">
    <property type="component" value="Unassembled WGS sequence"/>
</dbReference>